<keyword evidence="3" id="KW-1185">Reference proteome</keyword>
<comment type="caution">
    <text evidence="1">The sequence shown here is derived from an EMBL/GenBank/DDBJ whole genome shotgun (WGS) entry which is preliminary data.</text>
</comment>
<organism evidence="1 3">
    <name type="scientific">Durusdinium trenchii</name>
    <dbReference type="NCBI Taxonomy" id="1381693"/>
    <lineage>
        <taxon>Eukaryota</taxon>
        <taxon>Sar</taxon>
        <taxon>Alveolata</taxon>
        <taxon>Dinophyceae</taxon>
        <taxon>Suessiales</taxon>
        <taxon>Symbiodiniaceae</taxon>
        <taxon>Durusdinium</taxon>
    </lineage>
</organism>
<protein>
    <recommendedName>
        <fullName evidence="4">RNase H type-1 domain-containing protein</fullName>
    </recommendedName>
</protein>
<evidence type="ECO:0000313" key="2">
    <source>
        <dbReference type="EMBL" id="CAK9085125.1"/>
    </source>
</evidence>
<name>A0ABP0QA56_9DINO</name>
<evidence type="ECO:0000313" key="3">
    <source>
        <dbReference type="Proteomes" id="UP001642484"/>
    </source>
</evidence>
<reference evidence="1 3" key="1">
    <citation type="submission" date="2024-02" db="EMBL/GenBank/DDBJ databases">
        <authorList>
            <person name="Chen Y."/>
            <person name="Shah S."/>
            <person name="Dougan E. K."/>
            <person name="Thang M."/>
            <person name="Chan C."/>
        </authorList>
    </citation>
    <scope>NUCLEOTIDE SEQUENCE [LARGE SCALE GENOMIC DNA]</scope>
</reference>
<feature type="non-terminal residue" evidence="1">
    <location>
        <position position="1"/>
    </location>
</feature>
<dbReference type="EMBL" id="CAXAMN010024248">
    <property type="protein sequence ID" value="CAK9084864.1"/>
    <property type="molecule type" value="Genomic_DNA"/>
</dbReference>
<accession>A0ABP0QA56</accession>
<evidence type="ECO:0008006" key="4">
    <source>
        <dbReference type="Google" id="ProtNLM"/>
    </source>
</evidence>
<dbReference type="Proteomes" id="UP001642484">
    <property type="component" value="Unassembled WGS sequence"/>
</dbReference>
<proteinExistence type="predicted"/>
<evidence type="ECO:0000313" key="1">
    <source>
        <dbReference type="EMBL" id="CAK9084864.1"/>
    </source>
</evidence>
<sequence>AWEEASWQKENYVTAEEHLEVKDSFVTLTWVPREENDLADALTNLNFDAFDMNLREAVSEEDMGWLVLDELMENSRVLSEEIKAHKEMKRAENRKKKHKVHKFFGNWAS</sequence>
<dbReference type="EMBL" id="CAXAMN010024261">
    <property type="protein sequence ID" value="CAK9085125.1"/>
    <property type="molecule type" value="Genomic_DNA"/>
</dbReference>
<gene>
    <name evidence="1" type="ORF">CCMP2556_LOCUS41242</name>
    <name evidence="2" type="ORF">CCMP2556_LOCUS41349</name>
</gene>